<proteinExistence type="predicted"/>
<organism evidence="1 2">
    <name type="scientific">Mytilus galloprovincialis</name>
    <name type="common">Mediterranean mussel</name>
    <dbReference type="NCBI Taxonomy" id="29158"/>
    <lineage>
        <taxon>Eukaryota</taxon>
        <taxon>Metazoa</taxon>
        <taxon>Spiralia</taxon>
        <taxon>Lophotrochozoa</taxon>
        <taxon>Mollusca</taxon>
        <taxon>Bivalvia</taxon>
        <taxon>Autobranchia</taxon>
        <taxon>Pteriomorphia</taxon>
        <taxon>Mytilida</taxon>
        <taxon>Mytiloidea</taxon>
        <taxon>Mytilidae</taxon>
        <taxon>Mytilinae</taxon>
        <taxon>Mytilus</taxon>
    </lineage>
</organism>
<evidence type="ECO:0000313" key="2">
    <source>
        <dbReference type="Proteomes" id="UP000596742"/>
    </source>
</evidence>
<reference evidence="1" key="1">
    <citation type="submission" date="2018-11" db="EMBL/GenBank/DDBJ databases">
        <authorList>
            <person name="Alioto T."/>
            <person name="Alioto T."/>
        </authorList>
    </citation>
    <scope>NUCLEOTIDE SEQUENCE</scope>
</reference>
<dbReference type="OrthoDB" id="10647228at2759"/>
<comment type="caution">
    <text evidence="1">The sequence shown here is derived from an EMBL/GenBank/DDBJ whole genome shotgun (WGS) entry which is preliminary data.</text>
</comment>
<dbReference type="AlphaFoldDB" id="A0A8B6G7D3"/>
<accession>A0A8B6G7D3</accession>
<evidence type="ECO:0000313" key="1">
    <source>
        <dbReference type="EMBL" id="VDI59846.1"/>
    </source>
</evidence>
<name>A0A8B6G7D3_MYTGA</name>
<gene>
    <name evidence="1" type="ORF">MGAL_10B000117</name>
</gene>
<dbReference type="EMBL" id="UYJE01007981">
    <property type="protein sequence ID" value="VDI59846.1"/>
    <property type="molecule type" value="Genomic_DNA"/>
</dbReference>
<sequence length="83" mass="9892">MPRSHIHGSPCRIHYRLNFTGVHGNAVSVVRYRYDTEDQRIMKERFTSSYVKTRFNMVMTRLVRNNKCRPCVLRINSGLLSYR</sequence>
<protein>
    <submittedName>
        <fullName evidence="1">Uncharacterized protein</fullName>
    </submittedName>
</protein>
<keyword evidence="2" id="KW-1185">Reference proteome</keyword>
<dbReference type="Proteomes" id="UP000596742">
    <property type="component" value="Unassembled WGS sequence"/>
</dbReference>